<evidence type="ECO:0000256" key="1">
    <source>
        <dbReference type="ARBA" id="ARBA00012838"/>
    </source>
</evidence>
<protein>
    <recommendedName>
        <fullName evidence="1">methionine--tRNA ligase</fullName>
        <ecNumber evidence="1">6.1.1.10</ecNumber>
    </recommendedName>
</protein>
<dbReference type="Gene3D" id="1.10.730.10">
    <property type="entry name" value="Isoleucyl-tRNA Synthetase, Domain 1"/>
    <property type="match status" value="1"/>
</dbReference>
<dbReference type="InterPro" id="IPR009080">
    <property type="entry name" value="tRNAsynth_Ia_anticodon-bd"/>
</dbReference>
<keyword evidence="6 7" id="KW-0030">Aminoacyl-tRNA synthetase</keyword>
<gene>
    <name evidence="11" type="primary">MRSapi</name>
    <name evidence="11" type="ORF">POCGH01_08012900</name>
</gene>
<dbReference type="Proteomes" id="UP000242942">
    <property type="component" value="Chromosome 8"/>
</dbReference>
<feature type="compositionally biased region" description="Basic and acidic residues" evidence="8">
    <location>
        <begin position="450"/>
        <end position="471"/>
    </location>
</feature>
<feature type="domain" description="Methionyl/Leucyl tRNA synthetase" evidence="10">
    <location>
        <begin position="488"/>
        <end position="602"/>
    </location>
</feature>
<keyword evidence="9" id="KW-0732">Signal</keyword>
<feature type="signal peptide" evidence="9">
    <location>
        <begin position="1"/>
        <end position="21"/>
    </location>
</feature>
<dbReference type="SUPFAM" id="SSF47323">
    <property type="entry name" value="Anticodon-binding domain of a subclass of class I aminoacyl-tRNA synthetases"/>
    <property type="match status" value="1"/>
</dbReference>
<dbReference type="SUPFAM" id="SSF52374">
    <property type="entry name" value="Nucleotidylyl transferase"/>
    <property type="match status" value="1"/>
</dbReference>
<dbReference type="EMBL" id="LT594589">
    <property type="protein sequence ID" value="SCP04034.1"/>
    <property type="molecule type" value="Genomic_DNA"/>
</dbReference>
<dbReference type="GO" id="GO:0006431">
    <property type="term" value="P:methionyl-tRNA aminoacylation"/>
    <property type="evidence" value="ECO:0007669"/>
    <property type="project" value="InterPro"/>
</dbReference>
<organism evidence="11 12">
    <name type="scientific">Plasmodium ovale</name>
    <name type="common">malaria parasite P. ovale</name>
    <dbReference type="NCBI Taxonomy" id="36330"/>
    <lineage>
        <taxon>Eukaryota</taxon>
        <taxon>Sar</taxon>
        <taxon>Alveolata</taxon>
        <taxon>Apicomplexa</taxon>
        <taxon>Aconoidasida</taxon>
        <taxon>Haemosporida</taxon>
        <taxon>Plasmodiidae</taxon>
        <taxon>Plasmodium</taxon>
        <taxon>Plasmodium (Plasmodium)</taxon>
    </lineage>
</organism>
<dbReference type="Pfam" id="PF09334">
    <property type="entry name" value="tRNA-synt_1g"/>
    <property type="match status" value="2"/>
</dbReference>
<reference evidence="11 12" key="1">
    <citation type="submission" date="2016-06" db="EMBL/GenBank/DDBJ databases">
        <authorList>
            <consortium name="Pathogen Informatics"/>
        </authorList>
    </citation>
    <scope>NUCLEOTIDE SEQUENCE [LARGE SCALE GENOMIC DNA]</scope>
    <source>
        <strain evidence="11">PocGH01</strain>
    </source>
</reference>
<dbReference type="AlphaFoldDB" id="A0A1D3TGH0"/>
<dbReference type="InterPro" id="IPR015413">
    <property type="entry name" value="Methionyl/Leucyl_tRNA_Synth"/>
</dbReference>
<keyword evidence="5 7" id="KW-0648">Protein biosynthesis</keyword>
<dbReference type="InterPro" id="IPR014729">
    <property type="entry name" value="Rossmann-like_a/b/a_fold"/>
</dbReference>
<dbReference type="VEuPathDB" id="PlasmoDB:PocGH01_08012900"/>
<dbReference type="InterPro" id="IPR023457">
    <property type="entry name" value="Met-tRNA_synth_2"/>
</dbReference>
<keyword evidence="4 7" id="KW-0067">ATP-binding</keyword>
<evidence type="ECO:0000256" key="3">
    <source>
        <dbReference type="ARBA" id="ARBA00022741"/>
    </source>
</evidence>
<sequence>MKFLFHNFLLTILLITKSLESVTLLCYARSHFGKIKNFPLLLFPKLRGDTIFLLYPIYLKRKPSCYIHTKGGKLVSGRNTQVRKEKRNITLCRLQCLKGDNSTNEKGHNNISEENENDDEGGIRILKCLKGKGMFISTPVYYANDKPHIGHAYCNVLSDIITRFEHLKNEESKKKLIFFSGMDEHGLKIELKSRQMHIDRNTHVSSIGSYYKKMNVQLNVKVNLYYRTSNKFHKSFVQNVWIYLLKNNYIYKDVYKGYYDINEERYLSEMELKKKTDIKNIVYIEEKNSYFFNVLKWKNFLIDFYEKNEHFLFPTYLRNEIMFSLKKDLKNICISRYNTEWGIKIPGEEKGTIYVWFDALLSYISSLLYAIKKGKGKNRGDIHYPCYNEIDNPSYSPCSSGEQSSRGGDKRDTDDSLLCTYEDILSLTRMVSNTESNTESTTASTIATNPKEDILKRDEQDGIHPSRDPSQTEKMGCSAVGSIDEQGRLFELAWNPLVQVIGRDILKFHGIFYIALLKSLNIKLPEKILCHGLVKKENIKMSKSLNNIVSPFPLLSKYNADVIRLYFVGSANIYEDKNFKEENVKTFESFVRNNVGNLLHRAVSLCLENNYHIICKVNMTHMSDTSTLRECIYKEKQKLVNLISNMEYPLFLEKIMMLIKRVNKFFVHNEPWNFVQNKVRFNSILYETFEGIKFFSVFMYPIMPQICLSILKNIGFENVIEVGNVSLSMLEKATDAFVLHELIKIV</sequence>
<dbReference type="GO" id="GO:0004825">
    <property type="term" value="F:methionine-tRNA ligase activity"/>
    <property type="evidence" value="ECO:0007669"/>
    <property type="project" value="UniProtKB-EC"/>
</dbReference>
<dbReference type="OrthoDB" id="24670at2759"/>
<accession>A0A1D3TGH0</accession>
<evidence type="ECO:0000256" key="6">
    <source>
        <dbReference type="ARBA" id="ARBA00023146"/>
    </source>
</evidence>
<feature type="domain" description="Methionyl/Leucyl tRNA synthetase" evidence="10">
    <location>
        <begin position="135"/>
        <end position="374"/>
    </location>
</feature>
<evidence type="ECO:0000256" key="4">
    <source>
        <dbReference type="ARBA" id="ARBA00022840"/>
    </source>
</evidence>
<dbReference type="GO" id="GO:0005524">
    <property type="term" value="F:ATP binding"/>
    <property type="evidence" value="ECO:0007669"/>
    <property type="project" value="UniProtKB-KW"/>
</dbReference>
<dbReference type="Gene3D" id="3.40.50.620">
    <property type="entry name" value="HUPs"/>
    <property type="match status" value="2"/>
</dbReference>
<feature type="compositionally biased region" description="Low complexity" evidence="8">
    <location>
        <begin position="433"/>
        <end position="449"/>
    </location>
</feature>
<dbReference type="PANTHER" id="PTHR43326">
    <property type="entry name" value="METHIONYL-TRNA SYNTHETASE"/>
    <property type="match status" value="1"/>
</dbReference>
<evidence type="ECO:0000259" key="10">
    <source>
        <dbReference type="Pfam" id="PF09334"/>
    </source>
</evidence>
<proteinExistence type="inferred from homology"/>
<comment type="similarity">
    <text evidence="7">Belongs to the class-I aminoacyl-tRNA synthetase family.</text>
</comment>
<evidence type="ECO:0000256" key="5">
    <source>
        <dbReference type="ARBA" id="ARBA00022917"/>
    </source>
</evidence>
<evidence type="ECO:0000256" key="2">
    <source>
        <dbReference type="ARBA" id="ARBA00022598"/>
    </source>
</evidence>
<dbReference type="EC" id="6.1.1.10" evidence="1"/>
<evidence type="ECO:0000313" key="11">
    <source>
        <dbReference type="EMBL" id="SCP04034.1"/>
    </source>
</evidence>
<dbReference type="PRINTS" id="PR01041">
    <property type="entry name" value="TRNASYNTHMET"/>
</dbReference>
<dbReference type="VEuPathDB" id="PlasmoDB:POWCR01_080010100"/>
<evidence type="ECO:0000256" key="9">
    <source>
        <dbReference type="SAM" id="SignalP"/>
    </source>
</evidence>
<evidence type="ECO:0000313" key="12">
    <source>
        <dbReference type="Proteomes" id="UP000242942"/>
    </source>
</evidence>
<keyword evidence="2 7" id="KW-0436">Ligase</keyword>
<dbReference type="PANTHER" id="PTHR43326:SF1">
    <property type="entry name" value="METHIONINE--TRNA LIGASE, MITOCHONDRIAL"/>
    <property type="match status" value="1"/>
</dbReference>
<feature type="chain" id="PRO_5008921481" description="methionine--tRNA ligase" evidence="9">
    <location>
        <begin position="22"/>
        <end position="746"/>
    </location>
</feature>
<evidence type="ECO:0000256" key="7">
    <source>
        <dbReference type="RuleBase" id="RU363039"/>
    </source>
</evidence>
<keyword evidence="12" id="KW-1185">Reference proteome</keyword>
<evidence type="ECO:0000256" key="8">
    <source>
        <dbReference type="SAM" id="MobiDB-lite"/>
    </source>
</evidence>
<keyword evidence="3 7" id="KW-0547">Nucleotide-binding</keyword>
<feature type="region of interest" description="Disordered" evidence="8">
    <location>
        <begin position="433"/>
        <end position="476"/>
    </location>
</feature>
<dbReference type="InterPro" id="IPR033911">
    <property type="entry name" value="MetRS_core"/>
</dbReference>
<name>A0A1D3TGH0_PLAOA</name>